<dbReference type="InParanoid" id="A0A1C7N8Y7"/>
<comment type="caution">
    <text evidence="8">The sequence shown here is derived from an EMBL/GenBank/DDBJ whole genome shotgun (WGS) entry which is preliminary data.</text>
</comment>
<dbReference type="PANTHER" id="PTHR11530:SF11">
    <property type="entry name" value="D-ASPARTATE OXIDASE"/>
    <property type="match status" value="1"/>
</dbReference>
<comment type="cofactor">
    <cofactor evidence="1 6">
        <name>FAD</name>
        <dbReference type="ChEBI" id="CHEBI:57692"/>
    </cofactor>
</comment>
<keyword evidence="9" id="KW-1185">Reference proteome</keyword>
<comment type="similarity">
    <text evidence="2">Belongs to the DAMOX/DASOX family.</text>
</comment>
<evidence type="ECO:0000313" key="9">
    <source>
        <dbReference type="Proteomes" id="UP000093000"/>
    </source>
</evidence>
<dbReference type="InterPro" id="IPR006076">
    <property type="entry name" value="FAD-dep_OxRdtase"/>
</dbReference>
<dbReference type="OrthoDB" id="2015447at2759"/>
<dbReference type="STRING" id="101091.A0A1C7N8Y7"/>
<reference evidence="8 9" key="1">
    <citation type="submission" date="2016-03" db="EMBL/GenBank/DDBJ databases">
        <title>Choanephora cucurbitarum.</title>
        <authorList>
            <person name="Min B."/>
            <person name="Park H."/>
            <person name="Park J.-H."/>
            <person name="Shin H.-D."/>
            <person name="Choi I.-G."/>
        </authorList>
    </citation>
    <scope>NUCLEOTIDE SEQUENCE [LARGE SCALE GENOMIC DNA]</scope>
    <source>
        <strain evidence="8 9">KUS-F28377</strain>
    </source>
</reference>
<dbReference type="GO" id="GO:0003884">
    <property type="term" value="F:D-amino-acid oxidase activity"/>
    <property type="evidence" value="ECO:0007669"/>
    <property type="project" value="InterPro"/>
</dbReference>
<dbReference type="PIRSF" id="PIRSF000189">
    <property type="entry name" value="D-aa_oxidase"/>
    <property type="match status" value="1"/>
</dbReference>
<dbReference type="GO" id="GO:0005737">
    <property type="term" value="C:cytoplasm"/>
    <property type="evidence" value="ECO:0007669"/>
    <property type="project" value="TreeGrafter"/>
</dbReference>
<gene>
    <name evidence="8" type="primary">DAO1</name>
    <name evidence="8" type="ORF">A0J61_06332</name>
</gene>
<evidence type="ECO:0000256" key="6">
    <source>
        <dbReference type="PIRSR" id="PIRSR000189-1"/>
    </source>
</evidence>
<dbReference type="GO" id="GO:0071949">
    <property type="term" value="F:FAD binding"/>
    <property type="evidence" value="ECO:0007669"/>
    <property type="project" value="InterPro"/>
</dbReference>
<evidence type="ECO:0000256" key="5">
    <source>
        <dbReference type="ARBA" id="ARBA00023002"/>
    </source>
</evidence>
<organism evidence="8 9">
    <name type="scientific">Choanephora cucurbitarum</name>
    <dbReference type="NCBI Taxonomy" id="101091"/>
    <lineage>
        <taxon>Eukaryota</taxon>
        <taxon>Fungi</taxon>
        <taxon>Fungi incertae sedis</taxon>
        <taxon>Mucoromycota</taxon>
        <taxon>Mucoromycotina</taxon>
        <taxon>Mucoromycetes</taxon>
        <taxon>Mucorales</taxon>
        <taxon>Mucorineae</taxon>
        <taxon>Choanephoraceae</taxon>
        <taxon>Choanephoroideae</taxon>
        <taxon>Choanephora</taxon>
    </lineage>
</organism>
<dbReference type="Pfam" id="PF01266">
    <property type="entry name" value="DAO"/>
    <property type="match status" value="1"/>
</dbReference>
<keyword evidence="5" id="KW-0560">Oxidoreductase</keyword>
<dbReference type="Gene3D" id="3.30.9.10">
    <property type="entry name" value="D-Amino Acid Oxidase, subunit A, domain 2"/>
    <property type="match status" value="1"/>
</dbReference>
<protein>
    <submittedName>
        <fullName evidence="8">D-amino-acid oxidase</fullName>
    </submittedName>
</protein>
<evidence type="ECO:0000259" key="7">
    <source>
        <dbReference type="Pfam" id="PF01266"/>
    </source>
</evidence>
<dbReference type="Gene3D" id="3.40.50.720">
    <property type="entry name" value="NAD(P)-binding Rossmann-like Domain"/>
    <property type="match status" value="1"/>
</dbReference>
<dbReference type="GO" id="GO:0019478">
    <property type="term" value="P:D-amino acid catabolic process"/>
    <property type="evidence" value="ECO:0007669"/>
    <property type="project" value="TreeGrafter"/>
</dbReference>
<keyword evidence="3" id="KW-0285">Flavoprotein</keyword>
<dbReference type="FunCoup" id="A0A1C7N8Y7">
    <property type="interactions" value="63"/>
</dbReference>
<evidence type="ECO:0000256" key="1">
    <source>
        <dbReference type="ARBA" id="ARBA00001974"/>
    </source>
</evidence>
<evidence type="ECO:0000256" key="3">
    <source>
        <dbReference type="ARBA" id="ARBA00022630"/>
    </source>
</evidence>
<feature type="binding site" evidence="6">
    <location>
        <begin position="52"/>
        <end position="53"/>
    </location>
    <ligand>
        <name>FAD</name>
        <dbReference type="ChEBI" id="CHEBI:57692"/>
    </ligand>
</feature>
<name>A0A1C7N8Y7_9FUNG</name>
<accession>A0A1C7N8Y7</accession>
<dbReference type="EMBL" id="LUGH01000378">
    <property type="protein sequence ID" value="OBZ85612.1"/>
    <property type="molecule type" value="Genomic_DNA"/>
</dbReference>
<evidence type="ECO:0000256" key="4">
    <source>
        <dbReference type="ARBA" id="ARBA00022827"/>
    </source>
</evidence>
<proteinExistence type="inferred from homology"/>
<keyword evidence="4 6" id="KW-0274">FAD</keyword>
<dbReference type="SUPFAM" id="SSF54373">
    <property type="entry name" value="FAD-linked reductases, C-terminal domain"/>
    <property type="match status" value="1"/>
</dbReference>
<dbReference type="Proteomes" id="UP000093000">
    <property type="component" value="Unassembled WGS sequence"/>
</dbReference>
<feature type="binding site" evidence="6">
    <location>
        <position position="189"/>
    </location>
    <ligand>
        <name>FAD</name>
        <dbReference type="ChEBI" id="CHEBI:57692"/>
    </ligand>
</feature>
<feature type="binding site" evidence="6">
    <location>
        <position position="328"/>
    </location>
    <ligand>
        <name>D-dopa</name>
        <dbReference type="ChEBI" id="CHEBI:149689"/>
    </ligand>
</feature>
<evidence type="ECO:0000256" key="2">
    <source>
        <dbReference type="ARBA" id="ARBA00006730"/>
    </source>
</evidence>
<dbReference type="AlphaFoldDB" id="A0A1C7N8Y7"/>
<dbReference type="SUPFAM" id="SSF51971">
    <property type="entry name" value="Nucleotide-binding domain"/>
    <property type="match status" value="1"/>
</dbReference>
<feature type="binding site" evidence="6">
    <location>
        <position position="296"/>
    </location>
    <ligand>
        <name>D-dopa</name>
        <dbReference type="ChEBI" id="CHEBI:149689"/>
    </ligand>
</feature>
<feature type="domain" description="FAD dependent oxidoreductase" evidence="7">
    <location>
        <begin position="13"/>
        <end position="343"/>
    </location>
</feature>
<dbReference type="PANTHER" id="PTHR11530">
    <property type="entry name" value="D-AMINO ACID OXIDASE"/>
    <property type="match status" value="1"/>
</dbReference>
<evidence type="ECO:0000313" key="8">
    <source>
        <dbReference type="EMBL" id="OBZ85612.1"/>
    </source>
</evidence>
<dbReference type="InterPro" id="IPR023209">
    <property type="entry name" value="DAO"/>
</dbReference>
<sequence length="366" mass="40434">MNSSCKSCSQGKVNVIGAGVIGLTTALLLRQKGYSVTIIANHFPGDSDIEYTSPCAGARWRTVAPNSDLRLQHYDAVSFKTFWELAKSHAAETGIMIVSAYDYYEHVTDDTKNPWFKGLVPTFQFIDKSELPKDIAIGYHYATVLVNPLVYLPWLLKQYLLLGGKHRRQKINCISEAMDDDIDIVVNCTGVGARDLEGVNDKTVVPVRGQNVLIKAPHVRKAVYINTSKGCTYIIPRSDGTVVLGTTRDEGNCDPNVNSEVTQEILQRAYKYCPDLSLQRKGVQDLKVIKNIVGLRPSRAGGPVLKNQYYNSPSGKQTLITHNYGHGGAGYQSSWGTAQEAVRLVYEGHSVIKNKSNSIRVLLSRL</sequence>